<dbReference type="GeneID" id="78819960"/>
<comment type="caution">
    <text evidence="2">The sequence shown here is derived from an EMBL/GenBank/DDBJ whole genome shotgun (WGS) entry which is preliminary data.</text>
</comment>
<gene>
    <name evidence="2" type="ORF">ACFQMA_07585</name>
</gene>
<evidence type="ECO:0000313" key="3">
    <source>
        <dbReference type="Proteomes" id="UP001596432"/>
    </source>
</evidence>
<keyword evidence="1" id="KW-0472">Membrane</keyword>
<protein>
    <submittedName>
        <fullName evidence="2">Uncharacterized protein</fullName>
    </submittedName>
</protein>
<keyword evidence="3" id="KW-1185">Reference proteome</keyword>
<dbReference type="AlphaFoldDB" id="A0ABD5Y1V4"/>
<feature type="transmembrane region" description="Helical" evidence="1">
    <location>
        <begin position="52"/>
        <end position="68"/>
    </location>
</feature>
<feature type="transmembrane region" description="Helical" evidence="1">
    <location>
        <begin position="20"/>
        <end position="40"/>
    </location>
</feature>
<proteinExistence type="predicted"/>
<accession>A0ABD5Y1V4</accession>
<evidence type="ECO:0000313" key="2">
    <source>
        <dbReference type="EMBL" id="MFC7139700.1"/>
    </source>
</evidence>
<dbReference type="Proteomes" id="UP001596432">
    <property type="component" value="Unassembled WGS sequence"/>
</dbReference>
<dbReference type="RefSeq" id="WP_274325281.1">
    <property type="nucleotide sequence ID" value="NZ_CP118158.1"/>
</dbReference>
<sequence>MALSDRFGERLRRVVGTRAALGVAGLTVLLTCAFVGLLAFVSGARPDVGSRLPYYVLAMAVVFVAAVFRLDDREREGTPVLTSVTAVSVVAFVLVGLAGEGVVYAVQNPGELVASQLIVYFAAAALICTGVTVWGLHHWREFASSE</sequence>
<reference evidence="2 3" key="1">
    <citation type="journal article" date="2019" name="Int. J. Syst. Evol. Microbiol.">
        <title>The Global Catalogue of Microorganisms (GCM) 10K type strain sequencing project: providing services to taxonomists for standard genome sequencing and annotation.</title>
        <authorList>
            <consortium name="The Broad Institute Genomics Platform"/>
            <consortium name="The Broad Institute Genome Sequencing Center for Infectious Disease"/>
            <person name="Wu L."/>
            <person name="Ma J."/>
        </authorList>
    </citation>
    <scope>NUCLEOTIDE SEQUENCE [LARGE SCALE GENOMIC DNA]</scope>
    <source>
        <strain evidence="2 3">XZYJT29</strain>
    </source>
</reference>
<feature type="transmembrane region" description="Helical" evidence="1">
    <location>
        <begin position="117"/>
        <end position="136"/>
    </location>
</feature>
<evidence type="ECO:0000256" key="1">
    <source>
        <dbReference type="SAM" id="Phobius"/>
    </source>
</evidence>
<name>A0ABD5Y1V4_9EURY</name>
<keyword evidence="1" id="KW-1133">Transmembrane helix</keyword>
<keyword evidence="1" id="KW-0812">Transmembrane</keyword>
<organism evidence="2 3">
    <name type="scientific">Halosimplex aquaticum</name>
    <dbReference type="NCBI Taxonomy" id="3026162"/>
    <lineage>
        <taxon>Archaea</taxon>
        <taxon>Methanobacteriati</taxon>
        <taxon>Methanobacteriota</taxon>
        <taxon>Stenosarchaea group</taxon>
        <taxon>Halobacteria</taxon>
        <taxon>Halobacteriales</taxon>
        <taxon>Haloarculaceae</taxon>
        <taxon>Halosimplex</taxon>
    </lineage>
</organism>
<feature type="transmembrane region" description="Helical" evidence="1">
    <location>
        <begin position="80"/>
        <end position="105"/>
    </location>
</feature>
<dbReference type="EMBL" id="JBHTAS010000001">
    <property type="protein sequence ID" value="MFC7139700.1"/>
    <property type="molecule type" value="Genomic_DNA"/>
</dbReference>